<dbReference type="AlphaFoldDB" id="A0A482WZJ4"/>
<comment type="caution">
    <text evidence="2">The sequence shown here is derived from an EMBL/GenBank/DDBJ whole genome shotgun (WGS) entry which is preliminary data.</text>
</comment>
<name>A0A482WZJ4_LAOST</name>
<sequence>MTESLPGNSLQHQTGSQQHDSVLLSTNYVRWDSVWIRPSRLDLPMRNYVSEFTLILFFPMVIMIMLAILLSTILCFHHEGM</sequence>
<evidence type="ECO:0000313" key="2">
    <source>
        <dbReference type="EMBL" id="RZF38954.1"/>
    </source>
</evidence>
<evidence type="ECO:0000313" key="3">
    <source>
        <dbReference type="Proteomes" id="UP000291343"/>
    </source>
</evidence>
<dbReference type="SMR" id="A0A482WZJ4"/>
<gene>
    <name evidence="2" type="ORF">LSTR_LSTR017296</name>
</gene>
<dbReference type="EMBL" id="QKKF02021014">
    <property type="protein sequence ID" value="RZF38954.1"/>
    <property type="molecule type" value="Genomic_DNA"/>
</dbReference>
<keyword evidence="1" id="KW-1133">Transmembrane helix</keyword>
<evidence type="ECO:0000256" key="1">
    <source>
        <dbReference type="SAM" id="Phobius"/>
    </source>
</evidence>
<proteinExistence type="predicted"/>
<keyword evidence="1" id="KW-0472">Membrane</keyword>
<dbReference type="OrthoDB" id="10019906at2759"/>
<dbReference type="Proteomes" id="UP000291343">
    <property type="component" value="Unassembled WGS sequence"/>
</dbReference>
<feature type="transmembrane region" description="Helical" evidence="1">
    <location>
        <begin position="52"/>
        <end position="76"/>
    </location>
</feature>
<organism evidence="2 3">
    <name type="scientific">Laodelphax striatellus</name>
    <name type="common">Small brown planthopper</name>
    <name type="synonym">Delphax striatella</name>
    <dbReference type="NCBI Taxonomy" id="195883"/>
    <lineage>
        <taxon>Eukaryota</taxon>
        <taxon>Metazoa</taxon>
        <taxon>Ecdysozoa</taxon>
        <taxon>Arthropoda</taxon>
        <taxon>Hexapoda</taxon>
        <taxon>Insecta</taxon>
        <taxon>Pterygota</taxon>
        <taxon>Neoptera</taxon>
        <taxon>Paraneoptera</taxon>
        <taxon>Hemiptera</taxon>
        <taxon>Auchenorrhyncha</taxon>
        <taxon>Fulgoroidea</taxon>
        <taxon>Delphacidae</taxon>
        <taxon>Criomorphinae</taxon>
        <taxon>Laodelphax</taxon>
    </lineage>
</organism>
<keyword evidence="3" id="KW-1185">Reference proteome</keyword>
<accession>A0A482WZJ4</accession>
<reference evidence="2 3" key="1">
    <citation type="journal article" date="2017" name="Gigascience">
        <title>Genome sequence of the small brown planthopper, Laodelphax striatellus.</title>
        <authorList>
            <person name="Zhu J."/>
            <person name="Jiang F."/>
            <person name="Wang X."/>
            <person name="Yang P."/>
            <person name="Bao Y."/>
            <person name="Zhao W."/>
            <person name="Wang W."/>
            <person name="Lu H."/>
            <person name="Wang Q."/>
            <person name="Cui N."/>
            <person name="Li J."/>
            <person name="Chen X."/>
            <person name="Luo L."/>
            <person name="Yu J."/>
            <person name="Kang L."/>
            <person name="Cui F."/>
        </authorList>
    </citation>
    <scope>NUCLEOTIDE SEQUENCE [LARGE SCALE GENOMIC DNA]</scope>
    <source>
        <strain evidence="2">Lst14</strain>
    </source>
</reference>
<protein>
    <submittedName>
        <fullName evidence="2">Uncharacterized protein</fullName>
    </submittedName>
</protein>
<keyword evidence="1" id="KW-0812">Transmembrane</keyword>
<dbReference type="InParanoid" id="A0A482WZJ4"/>
<dbReference type="STRING" id="195883.A0A482WZJ4"/>